<protein>
    <recommendedName>
        <fullName evidence="4">Reverse transcriptase domain-containing protein</fullName>
    </recommendedName>
</protein>
<dbReference type="Gene3D" id="3.60.10.10">
    <property type="entry name" value="Endonuclease/exonuclease/phosphatase"/>
    <property type="match status" value="1"/>
</dbReference>
<reference evidence="2 3" key="1">
    <citation type="submission" date="2023-10" db="EMBL/GenBank/DDBJ databases">
        <title>Chromosome-scale genome assembly provides insights into flower coloration mechanisms of Canna indica.</title>
        <authorList>
            <person name="Li C."/>
        </authorList>
    </citation>
    <scope>NUCLEOTIDE SEQUENCE [LARGE SCALE GENOMIC DNA]</scope>
    <source>
        <tissue evidence="2">Flower</tissue>
    </source>
</reference>
<keyword evidence="3" id="KW-1185">Reference proteome</keyword>
<dbReference type="EMBL" id="CP136892">
    <property type="protein sequence ID" value="WOL01817.1"/>
    <property type="molecule type" value="Genomic_DNA"/>
</dbReference>
<dbReference type="Proteomes" id="UP001327560">
    <property type="component" value="Chromosome 3"/>
</dbReference>
<feature type="region of interest" description="Disordered" evidence="1">
    <location>
        <begin position="1"/>
        <end position="32"/>
    </location>
</feature>
<evidence type="ECO:0008006" key="4">
    <source>
        <dbReference type="Google" id="ProtNLM"/>
    </source>
</evidence>
<evidence type="ECO:0000256" key="1">
    <source>
        <dbReference type="SAM" id="MobiDB-lite"/>
    </source>
</evidence>
<sequence length="428" mass="48993">MINPSSISKPIQKETSTIANSNAPRKRPSDGVFDHVSKKAKNVKQNGKKFQHLLQKCGFDCSYVVPSIGNAGGLILAWRSQFNVQVLYADTFFIQASCVSLDASQSWQFIGLHLHFDKQIRKHQIQALLQLISTRTSPILLGGDFNAILRSSEKNGGKEFHTSMTEDLSMLLNEEAWKIEVTGSPQYRVHMKLNNEEETYWRQKSRIKWMKEGDKNSSFFHATTKIRRNYNSIYRLQNHEGQRVEGFEGVASIAEEYFANIYSTSNPRTIENDFSFPFKKVTSRMNSWLLRPVSKEETKQAIFSLSSNSAPGPDGFTGHFFKHFWPLIEEDITAAATSFIRSRRLLKALNRTSIALIPKTKIPENMSQIRPISLSNFIYKYFSKILVHRIQPLMNKIISTNQCAFIKGKLISDNILLAHEIMHHLKTK</sequence>
<dbReference type="InterPro" id="IPR052343">
    <property type="entry name" value="Retrotransposon-Effector_Assoc"/>
</dbReference>
<evidence type="ECO:0000313" key="2">
    <source>
        <dbReference type="EMBL" id="WOL01817.1"/>
    </source>
</evidence>
<dbReference type="PANTHER" id="PTHR46890">
    <property type="entry name" value="NON-LTR RETROLELEMENT REVERSE TRANSCRIPTASE-LIKE PROTEIN-RELATED"/>
    <property type="match status" value="1"/>
</dbReference>
<gene>
    <name evidence="2" type="ORF">Cni_G10534</name>
</gene>
<dbReference type="InterPro" id="IPR036691">
    <property type="entry name" value="Endo/exonu/phosph_ase_sf"/>
</dbReference>
<accession>A0AAQ3K7V1</accession>
<proteinExistence type="predicted"/>
<feature type="compositionally biased region" description="Polar residues" evidence="1">
    <location>
        <begin position="1"/>
        <end position="23"/>
    </location>
</feature>
<dbReference type="SUPFAM" id="SSF56219">
    <property type="entry name" value="DNase I-like"/>
    <property type="match status" value="1"/>
</dbReference>
<dbReference type="PANTHER" id="PTHR46890:SF48">
    <property type="entry name" value="RNA-DIRECTED DNA POLYMERASE"/>
    <property type="match status" value="1"/>
</dbReference>
<name>A0AAQ3K7V1_9LILI</name>
<organism evidence="2 3">
    <name type="scientific">Canna indica</name>
    <name type="common">Indian-shot</name>
    <dbReference type="NCBI Taxonomy" id="4628"/>
    <lineage>
        <taxon>Eukaryota</taxon>
        <taxon>Viridiplantae</taxon>
        <taxon>Streptophyta</taxon>
        <taxon>Embryophyta</taxon>
        <taxon>Tracheophyta</taxon>
        <taxon>Spermatophyta</taxon>
        <taxon>Magnoliopsida</taxon>
        <taxon>Liliopsida</taxon>
        <taxon>Zingiberales</taxon>
        <taxon>Cannaceae</taxon>
        <taxon>Canna</taxon>
    </lineage>
</organism>
<evidence type="ECO:0000313" key="3">
    <source>
        <dbReference type="Proteomes" id="UP001327560"/>
    </source>
</evidence>
<dbReference type="AlphaFoldDB" id="A0AAQ3K7V1"/>